<sequence length="123" mass="13475">MMMMVMMVGGKNQFIVQKEGRGSLGSNGMNNDGVGIGREGEIVLKKRPWTAAKDVVLSDMGGLMVKGSGMMCKRTLLNQKPLLSTNKSLGSNWMNNCGVGIEREGGIRLKKGSWNVYMLYAWL</sequence>
<protein>
    <submittedName>
        <fullName evidence="1">Uncharacterized protein</fullName>
    </submittedName>
</protein>
<reference evidence="1 2" key="1">
    <citation type="journal article" date="2019" name="Genome Biol. Evol.">
        <title>Insights into the evolution of the New World diploid cottons (Gossypium, subgenus Houzingenia) based on genome sequencing.</title>
        <authorList>
            <person name="Grover C.E."/>
            <person name="Arick M.A. 2nd"/>
            <person name="Thrash A."/>
            <person name="Conover J.L."/>
            <person name="Sanders W.S."/>
            <person name="Peterson D.G."/>
            <person name="Frelichowski J.E."/>
            <person name="Scheffler J.A."/>
            <person name="Scheffler B.E."/>
            <person name="Wendel J.F."/>
        </authorList>
    </citation>
    <scope>NUCLEOTIDE SEQUENCE [LARGE SCALE GENOMIC DNA]</scope>
    <source>
        <strain evidence="1">1</strain>
        <tissue evidence="1">Leaf</tissue>
    </source>
</reference>
<evidence type="ECO:0000313" key="2">
    <source>
        <dbReference type="Proteomes" id="UP000593576"/>
    </source>
</evidence>
<proteinExistence type="predicted"/>
<gene>
    <name evidence="1" type="ORF">Goshw_020444</name>
</gene>
<dbReference type="EMBL" id="JABFAF010267301">
    <property type="protein sequence ID" value="MBA0877136.1"/>
    <property type="molecule type" value="Genomic_DNA"/>
</dbReference>
<dbReference type="AlphaFoldDB" id="A0A7J9N234"/>
<keyword evidence="2" id="KW-1185">Reference proteome</keyword>
<comment type="caution">
    <text evidence="1">The sequence shown here is derived from an EMBL/GenBank/DDBJ whole genome shotgun (WGS) entry which is preliminary data.</text>
</comment>
<name>A0A7J9N234_GOSSC</name>
<dbReference type="OrthoDB" id="10402900at2759"/>
<accession>A0A7J9N234</accession>
<evidence type="ECO:0000313" key="1">
    <source>
        <dbReference type="EMBL" id="MBA0877136.1"/>
    </source>
</evidence>
<organism evidence="1 2">
    <name type="scientific">Gossypium schwendimanii</name>
    <name type="common">Cotton</name>
    <dbReference type="NCBI Taxonomy" id="34291"/>
    <lineage>
        <taxon>Eukaryota</taxon>
        <taxon>Viridiplantae</taxon>
        <taxon>Streptophyta</taxon>
        <taxon>Embryophyta</taxon>
        <taxon>Tracheophyta</taxon>
        <taxon>Spermatophyta</taxon>
        <taxon>Magnoliopsida</taxon>
        <taxon>eudicotyledons</taxon>
        <taxon>Gunneridae</taxon>
        <taxon>Pentapetalae</taxon>
        <taxon>rosids</taxon>
        <taxon>malvids</taxon>
        <taxon>Malvales</taxon>
        <taxon>Malvaceae</taxon>
        <taxon>Malvoideae</taxon>
        <taxon>Gossypium</taxon>
    </lineage>
</organism>
<dbReference type="Proteomes" id="UP000593576">
    <property type="component" value="Unassembled WGS sequence"/>
</dbReference>